<dbReference type="GO" id="GO:0007155">
    <property type="term" value="P:cell adhesion"/>
    <property type="evidence" value="ECO:0007669"/>
    <property type="project" value="InterPro"/>
</dbReference>
<accession>A0A367XV01</accession>
<dbReference type="Proteomes" id="UP000253472">
    <property type="component" value="Unassembled WGS sequence"/>
</dbReference>
<name>A0A367XV01_9ASCO</name>
<dbReference type="AlphaFoldDB" id="A0A367XV01"/>
<comment type="caution">
    <text evidence="1">The sequence shown here is derived from an EMBL/GenBank/DDBJ whole genome shotgun (WGS) entry which is preliminary data.</text>
</comment>
<proteinExistence type="predicted"/>
<reference evidence="1 2" key="1">
    <citation type="submission" date="2018-06" db="EMBL/GenBank/DDBJ databases">
        <title>Whole genome sequencing of Candida tropicalis (genome annotated by CSBL at Korea University).</title>
        <authorList>
            <person name="Ahn J."/>
        </authorList>
    </citation>
    <scope>NUCLEOTIDE SEQUENCE [LARGE SCALE GENOMIC DNA]</scope>
    <source>
        <strain evidence="1 2">ATCC 20962</strain>
    </source>
</reference>
<gene>
    <name evidence="1" type="ORF">Cantr_06175</name>
</gene>
<dbReference type="InterPro" id="IPR008440">
    <property type="entry name" value="Agglutinin-like_ALS_rpt"/>
</dbReference>
<protein>
    <submittedName>
        <fullName evidence="1">Uncharacterized protein</fullName>
    </submittedName>
</protein>
<evidence type="ECO:0000313" key="2">
    <source>
        <dbReference type="Proteomes" id="UP000253472"/>
    </source>
</evidence>
<keyword evidence="2" id="KW-1185">Reference proteome</keyword>
<sequence>MASTQTQMNGDAGTDTVVVYQPPNPTTTIATHWTGTLVSTQTQTNGQGNTDTVIIYQPQPTTPTSIASLDTADVVNESSSPSTVQIISSGVTNSVTGYATSEPTTTRTEFW</sequence>
<evidence type="ECO:0000313" key="1">
    <source>
        <dbReference type="EMBL" id="RCK57455.1"/>
    </source>
</evidence>
<dbReference type="EMBL" id="QLNQ01000028">
    <property type="protein sequence ID" value="RCK57455.1"/>
    <property type="molecule type" value="Genomic_DNA"/>
</dbReference>
<dbReference type="Pfam" id="PF05792">
    <property type="entry name" value="Candida_ALS"/>
    <property type="match status" value="2"/>
</dbReference>
<organism evidence="1 2">
    <name type="scientific">Candida viswanathii</name>
    <dbReference type="NCBI Taxonomy" id="5486"/>
    <lineage>
        <taxon>Eukaryota</taxon>
        <taxon>Fungi</taxon>
        <taxon>Dikarya</taxon>
        <taxon>Ascomycota</taxon>
        <taxon>Saccharomycotina</taxon>
        <taxon>Pichiomycetes</taxon>
        <taxon>Debaryomycetaceae</taxon>
        <taxon>Candida/Lodderomyces clade</taxon>
        <taxon>Candida</taxon>
    </lineage>
</organism>